<keyword evidence="1" id="KW-0472">Membrane</keyword>
<evidence type="ECO:0000313" key="4">
    <source>
        <dbReference type="Proteomes" id="UP000595858"/>
    </source>
</evidence>
<evidence type="ECO:0000256" key="1">
    <source>
        <dbReference type="SAM" id="Phobius"/>
    </source>
</evidence>
<dbReference type="AlphaFoldDB" id="A0AAU9BTN6"/>
<sequence>MKTRHLVSLVTGILIFSVLVPICLSIWLAHRQAEDKFVDALDNYASRVLIRTDKVVDQAKEALNHLQALEGVPCSPLQLREMRRVAFSWRYVQEVIYIDNLRPLCSSLEQTSHAAPFPRRCALPKMVTAHG</sequence>
<reference evidence="3" key="1">
    <citation type="journal article" date="2020" name="J Glob Antimicrob Resist">
        <title>Genomic characterization of clinical Enterobacter roggenkampii co-harboring blaIMP-1- and blaGES-5-encoding IncP6 and mcr-9-encoding IncHI2 plasmids isolated in Japan.</title>
        <authorList>
            <person name="Umeda K."/>
            <person name="Nakamura H."/>
            <person name="Fukuda A."/>
            <person name="Matsumoto Y."/>
            <person name="Motooka D."/>
            <person name="Nakamura S."/>
            <person name="Yasui Y."/>
            <person name="Yoshida H."/>
            <person name="Kawahara R."/>
        </authorList>
    </citation>
    <scope>NUCLEOTIDE SEQUENCE</scope>
    <source>
        <strain evidence="3">OIPH-N260</strain>
    </source>
</reference>
<proteinExistence type="predicted"/>
<accession>A0AAU9BTN6</accession>
<evidence type="ECO:0000313" key="3">
    <source>
        <dbReference type="EMBL" id="BCL41650.1"/>
    </source>
</evidence>
<dbReference type="Proteomes" id="UP000595858">
    <property type="component" value="Chromosome"/>
</dbReference>
<keyword evidence="1" id="KW-1133">Transmembrane helix</keyword>
<name>A0AAU9BTN6_9ENTR</name>
<feature type="domain" description="Putative cyclic diguanylate phosphodiesterase CSS motif-containing" evidence="2">
    <location>
        <begin position="41"/>
        <end position="115"/>
    </location>
</feature>
<feature type="transmembrane region" description="Helical" evidence="1">
    <location>
        <begin position="6"/>
        <end position="29"/>
    </location>
</feature>
<gene>
    <name evidence="3" type="ORF">OIPHN260_11520</name>
</gene>
<protein>
    <recommendedName>
        <fullName evidence="2">Putative cyclic diguanylate phosphodiesterase CSS motif-containing domain-containing protein</fullName>
    </recommendedName>
</protein>
<dbReference type="Pfam" id="PF12792">
    <property type="entry name" value="CSS-motif"/>
    <property type="match status" value="1"/>
</dbReference>
<keyword evidence="1" id="KW-0812">Transmembrane</keyword>
<dbReference type="EMBL" id="AP023447">
    <property type="protein sequence ID" value="BCL41650.1"/>
    <property type="molecule type" value="Genomic_DNA"/>
</dbReference>
<dbReference type="InterPro" id="IPR024744">
    <property type="entry name" value="CSS-motif_dom"/>
</dbReference>
<evidence type="ECO:0000259" key="2">
    <source>
        <dbReference type="Pfam" id="PF12792"/>
    </source>
</evidence>
<organism evidence="3 4">
    <name type="scientific">Enterobacter roggenkampii</name>
    <dbReference type="NCBI Taxonomy" id="1812935"/>
    <lineage>
        <taxon>Bacteria</taxon>
        <taxon>Pseudomonadati</taxon>
        <taxon>Pseudomonadota</taxon>
        <taxon>Gammaproteobacteria</taxon>
        <taxon>Enterobacterales</taxon>
        <taxon>Enterobacteriaceae</taxon>
        <taxon>Enterobacter</taxon>
        <taxon>Enterobacter cloacae complex</taxon>
    </lineage>
</organism>